<keyword evidence="3" id="KW-1185">Reference proteome</keyword>
<gene>
    <name evidence="2" type="ORF">KVT40_004237</name>
</gene>
<proteinExistence type="predicted"/>
<evidence type="ECO:0000313" key="2">
    <source>
        <dbReference type="EMBL" id="KAG8628364.1"/>
    </source>
</evidence>
<evidence type="ECO:0000313" key="3">
    <source>
        <dbReference type="Proteomes" id="UP000809789"/>
    </source>
</evidence>
<accession>A0A8K0PK17</accession>
<sequence length="262" mass="28373">MASTSRWETAAPIVLDDTSLIRVLENLVNHATSSSTLVVCSSKDDFMHFLYSAIVADNKLSKQHGTADQPIDIDMNDSNFDDDEADRSRLVEHPLLQPTLYMLFAANKLKVAFCPSTPHTLAYLASLSLKPSASSASNTDPSGPTLLAVLNPIMQHDGTRSYSAQGLTKFFAAAVSTAHDIGAKLIIAECRVPQAPRALYDGDLFAEPEDATNQPATPSPWDEQIPITNVKPKGAASKEIGWQGRTVSSRDIVGKWCEFVQA</sequence>
<dbReference type="OrthoDB" id="5391496at2759"/>
<feature type="region of interest" description="Disordered" evidence="1">
    <location>
        <begin position="208"/>
        <end position="227"/>
    </location>
</feature>
<dbReference type="Proteomes" id="UP000809789">
    <property type="component" value="Unassembled WGS sequence"/>
</dbReference>
<organism evidence="2 3">
    <name type="scientific">Elsinoe batatas</name>
    <dbReference type="NCBI Taxonomy" id="2601811"/>
    <lineage>
        <taxon>Eukaryota</taxon>
        <taxon>Fungi</taxon>
        <taxon>Dikarya</taxon>
        <taxon>Ascomycota</taxon>
        <taxon>Pezizomycotina</taxon>
        <taxon>Dothideomycetes</taxon>
        <taxon>Dothideomycetidae</taxon>
        <taxon>Myriangiales</taxon>
        <taxon>Elsinoaceae</taxon>
        <taxon>Elsinoe</taxon>
    </lineage>
</organism>
<dbReference type="EMBL" id="JAESVG020000004">
    <property type="protein sequence ID" value="KAG8628364.1"/>
    <property type="molecule type" value="Genomic_DNA"/>
</dbReference>
<evidence type="ECO:0000256" key="1">
    <source>
        <dbReference type="SAM" id="MobiDB-lite"/>
    </source>
</evidence>
<comment type="caution">
    <text evidence="2">The sequence shown here is derived from an EMBL/GenBank/DDBJ whole genome shotgun (WGS) entry which is preliminary data.</text>
</comment>
<reference evidence="2" key="1">
    <citation type="submission" date="2021-07" db="EMBL/GenBank/DDBJ databases">
        <title>Elsinoe batatas strain:CRI-CJ2 Genome sequencing and assembly.</title>
        <authorList>
            <person name="Huang L."/>
        </authorList>
    </citation>
    <scope>NUCLEOTIDE SEQUENCE</scope>
    <source>
        <strain evidence="2">CRI-CJ2</strain>
    </source>
</reference>
<protein>
    <submittedName>
        <fullName evidence="2">Uncharacterized protein</fullName>
    </submittedName>
</protein>
<dbReference type="AlphaFoldDB" id="A0A8K0PK17"/>
<name>A0A8K0PK17_9PEZI</name>